<proteinExistence type="predicted"/>
<dbReference type="Gene3D" id="2.60.40.10">
    <property type="entry name" value="Immunoglobulins"/>
    <property type="match status" value="1"/>
</dbReference>
<organism evidence="2 3">
    <name type="scientific">Bugula neritina</name>
    <name type="common">Brown bryozoan</name>
    <name type="synonym">Sertularia neritina</name>
    <dbReference type="NCBI Taxonomy" id="10212"/>
    <lineage>
        <taxon>Eukaryota</taxon>
        <taxon>Metazoa</taxon>
        <taxon>Spiralia</taxon>
        <taxon>Lophotrochozoa</taxon>
        <taxon>Bryozoa</taxon>
        <taxon>Gymnolaemata</taxon>
        <taxon>Cheilostomatida</taxon>
        <taxon>Flustrina</taxon>
        <taxon>Buguloidea</taxon>
        <taxon>Bugulidae</taxon>
        <taxon>Bugula</taxon>
    </lineage>
</organism>
<protein>
    <recommendedName>
        <fullName evidence="1">Fibronectin type-III domain-containing protein</fullName>
    </recommendedName>
</protein>
<dbReference type="SUPFAM" id="SSF49785">
    <property type="entry name" value="Galactose-binding domain-like"/>
    <property type="match status" value="3"/>
</dbReference>
<feature type="domain" description="Fibronectin type-III" evidence="1">
    <location>
        <begin position="389"/>
        <end position="470"/>
    </location>
</feature>
<evidence type="ECO:0000259" key="1">
    <source>
        <dbReference type="SMART" id="SM00060"/>
    </source>
</evidence>
<dbReference type="OrthoDB" id="547680at2759"/>
<dbReference type="Proteomes" id="UP000593567">
    <property type="component" value="Unassembled WGS sequence"/>
</dbReference>
<dbReference type="SUPFAM" id="SSF49265">
    <property type="entry name" value="Fibronectin type III"/>
    <property type="match status" value="1"/>
</dbReference>
<evidence type="ECO:0000313" key="3">
    <source>
        <dbReference type="Proteomes" id="UP000593567"/>
    </source>
</evidence>
<comment type="caution">
    <text evidence="2">The sequence shown here is derived from an EMBL/GenBank/DDBJ whole genome shotgun (WGS) entry which is preliminary data.</text>
</comment>
<keyword evidence="3" id="KW-1185">Reference proteome</keyword>
<reference evidence="2" key="1">
    <citation type="submission" date="2020-06" db="EMBL/GenBank/DDBJ databases">
        <title>Draft genome of Bugula neritina, a colonial animal packing powerful symbionts and potential medicines.</title>
        <authorList>
            <person name="Rayko M."/>
        </authorList>
    </citation>
    <scope>NUCLEOTIDE SEQUENCE [LARGE SCALE GENOMIC DNA]</scope>
    <source>
        <strain evidence="2">Kwan_BN1</strain>
    </source>
</reference>
<dbReference type="SMART" id="SM00060">
    <property type="entry name" value="FN3"/>
    <property type="match status" value="2"/>
</dbReference>
<dbReference type="AlphaFoldDB" id="A0A7J7JV16"/>
<accession>A0A7J7JV16</accession>
<dbReference type="InterPro" id="IPR051941">
    <property type="entry name" value="BG_Antigen-Binding_Lectin"/>
</dbReference>
<dbReference type="PANTHER" id="PTHR45713">
    <property type="entry name" value="FTP DOMAIN-CONTAINING PROTEIN"/>
    <property type="match status" value="1"/>
</dbReference>
<dbReference type="InterPro" id="IPR013783">
    <property type="entry name" value="Ig-like_fold"/>
</dbReference>
<sequence>MPLHKLQGDADQINSYDDQHWGIRANDDNYSSFSWTRDNNNTWWRIRLNVGPKLISKIEIHNRPRNAAGTHQYNDLAKIYILTSNAVLGKSVTAYFPSPTSEYWTIQSYQEEPYGPVGIIQFNPPVSATWVAVFSENNARLALAQVEVYDSPFQPPSLNLTLVSTDVDSVTITWTPVTAQTVAHYEYKCTDKDWTVHNVNRELPVTVSGYGEETDVVCTVIAVVNSSESQQESAAITTGSAKPVNIARQGTATQIDSLDNNEVFHAESGNNGNYDDFSHTDSNDGSWWRVDLHREFFIGIIELFNRQGGNSEGLYYDSLNNISILTSTTNSVPPCRNCLQWAEQSYQVEPYGPVGIIQFNPQIYARYLAVYRSTPNSSLALAEVEIYVSASVDELITLTLSPCGSTCIDLEWTTLQGTNGNILRYEYKCGGSNWVSVSSDVTFARACGVTPSMQVTCTVMAVVEGDASQEVHRTIQTGDAGSCNIAYKKYTHQLDNFDAANRFPANLAVNGIIDDASDFTHTSGSNSGDKWWRLDLGVSYQIGRIELYNRLGDPGGEAAQYYYRLVKISVLTSDIYSPGPPSLSAPTWTRRDGPNSKAYGPIRVIEFSSQISARHVAVYSESTEPLALTEVTVYESSKN</sequence>
<gene>
    <name evidence="2" type="ORF">EB796_012504</name>
</gene>
<feature type="domain" description="Fibronectin type-III" evidence="1">
    <location>
        <begin position="154"/>
        <end position="229"/>
    </location>
</feature>
<dbReference type="Pfam" id="PF22633">
    <property type="entry name" value="F5_F8_type_C_2"/>
    <property type="match status" value="2"/>
</dbReference>
<dbReference type="PANTHER" id="PTHR45713:SF6">
    <property type="entry name" value="F5_8 TYPE C DOMAIN-CONTAINING PROTEIN"/>
    <property type="match status" value="1"/>
</dbReference>
<dbReference type="EMBL" id="VXIV02001849">
    <property type="protein sequence ID" value="KAF6029186.1"/>
    <property type="molecule type" value="Genomic_DNA"/>
</dbReference>
<dbReference type="InterPro" id="IPR036116">
    <property type="entry name" value="FN3_sf"/>
</dbReference>
<name>A0A7J7JV16_BUGNE</name>
<dbReference type="Gene3D" id="2.60.120.260">
    <property type="entry name" value="Galactose-binding domain-like"/>
    <property type="match status" value="3"/>
</dbReference>
<evidence type="ECO:0000313" key="2">
    <source>
        <dbReference type="EMBL" id="KAF6029186.1"/>
    </source>
</evidence>
<dbReference type="InterPro" id="IPR008979">
    <property type="entry name" value="Galactose-bd-like_sf"/>
</dbReference>
<dbReference type="InterPro" id="IPR003961">
    <property type="entry name" value="FN3_dom"/>
</dbReference>